<feature type="domain" description="Tryptophan synthase beta chain-like PALP" evidence="6">
    <location>
        <begin position="7"/>
        <end position="297"/>
    </location>
</feature>
<sequence length="309" mass="34733">MPEELFHKRPTPIQPIYSAVAEKAGVQWLIKRDDLIDPQISGNKWRKLKYNLQCAKEQGYKTLLTFGGAYSNHLYAVAAAGSLFGFETVGIIRGQEITQLSPTLQFAQICHMQLEFWPREEYRLKNKSELFKKIQEHYGSFYMIPEGGSNALAVKGCTEIIQEINIPFDYVSCACGTGGTVAGLIAGLEGKNTCLGIPVLKGGDFLKSDIQELLSQYYLQEDQPVPTFRNWHLETSYHFGGYAKTTPELLSFIHNFEQKNNFLIDQVYTAKMLVGVEDLILQGRFKRGDIIISIHTGGLQGRLPQLSSL</sequence>
<dbReference type="EMBL" id="JASJOS010000003">
    <property type="protein sequence ID" value="MDJ1480143.1"/>
    <property type="molecule type" value="Genomic_DNA"/>
</dbReference>
<evidence type="ECO:0000313" key="7">
    <source>
        <dbReference type="EMBL" id="MDJ1480143.1"/>
    </source>
</evidence>
<dbReference type="SUPFAM" id="SSF53686">
    <property type="entry name" value="Tryptophan synthase beta subunit-like PLP-dependent enzymes"/>
    <property type="match status" value="1"/>
</dbReference>
<dbReference type="InterPro" id="IPR036052">
    <property type="entry name" value="TrpB-like_PALP_sf"/>
</dbReference>
<organism evidence="7 8">
    <name type="scientific">Xanthocytophaga flava</name>
    <dbReference type="NCBI Taxonomy" id="3048013"/>
    <lineage>
        <taxon>Bacteria</taxon>
        <taxon>Pseudomonadati</taxon>
        <taxon>Bacteroidota</taxon>
        <taxon>Cytophagia</taxon>
        <taxon>Cytophagales</taxon>
        <taxon>Rhodocytophagaceae</taxon>
        <taxon>Xanthocytophaga</taxon>
    </lineage>
</organism>
<keyword evidence="3 5" id="KW-0663">Pyridoxal phosphate</keyword>
<comment type="similarity">
    <text evidence="2">Belongs to the ACC deaminase/D-cysteine desulfhydrase family.</text>
</comment>
<evidence type="ECO:0000256" key="1">
    <source>
        <dbReference type="ARBA" id="ARBA00001933"/>
    </source>
</evidence>
<protein>
    <submittedName>
        <fullName evidence="7">Pyridoxal-phosphate dependent enzyme</fullName>
    </submittedName>
</protein>
<accession>A0AAE3QP64</accession>
<dbReference type="AlphaFoldDB" id="A0AAE3QP64"/>
<evidence type="ECO:0000313" key="8">
    <source>
        <dbReference type="Proteomes" id="UP001241110"/>
    </source>
</evidence>
<dbReference type="GO" id="GO:0019148">
    <property type="term" value="F:D-cysteine desulfhydrase activity"/>
    <property type="evidence" value="ECO:0007669"/>
    <property type="project" value="TreeGrafter"/>
</dbReference>
<dbReference type="InterPro" id="IPR001926">
    <property type="entry name" value="TrpB-like_PALP"/>
</dbReference>
<dbReference type="Gene3D" id="3.40.50.1100">
    <property type="match status" value="2"/>
</dbReference>
<comment type="cofactor">
    <cofactor evidence="1">
        <name>pyridoxal 5'-phosphate</name>
        <dbReference type="ChEBI" id="CHEBI:597326"/>
    </cofactor>
</comment>
<comment type="caution">
    <text evidence="7">The sequence shown here is derived from an EMBL/GenBank/DDBJ whole genome shotgun (WGS) entry which is preliminary data.</text>
</comment>
<evidence type="ECO:0000256" key="2">
    <source>
        <dbReference type="ARBA" id="ARBA00008639"/>
    </source>
</evidence>
<feature type="active site" description="Nucleophile" evidence="4">
    <location>
        <position position="71"/>
    </location>
</feature>
<dbReference type="InterPro" id="IPR027278">
    <property type="entry name" value="ACCD_DCysDesulf"/>
</dbReference>
<dbReference type="RefSeq" id="WP_313976718.1">
    <property type="nucleotide sequence ID" value="NZ_JASJOS010000003.1"/>
</dbReference>
<dbReference type="PANTHER" id="PTHR43780:SF2">
    <property type="entry name" value="1-AMINOCYCLOPROPANE-1-CARBOXYLATE DEAMINASE-RELATED"/>
    <property type="match status" value="1"/>
</dbReference>
<evidence type="ECO:0000256" key="3">
    <source>
        <dbReference type="ARBA" id="ARBA00022898"/>
    </source>
</evidence>
<evidence type="ECO:0000256" key="4">
    <source>
        <dbReference type="PIRSR" id="PIRSR006278-1"/>
    </source>
</evidence>
<evidence type="ECO:0000259" key="6">
    <source>
        <dbReference type="Pfam" id="PF00291"/>
    </source>
</evidence>
<evidence type="ECO:0000256" key="5">
    <source>
        <dbReference type="PIRSR" id="PIRSR006278-2"/>
    </source>
</evidence>
<reference evidence="7" key="1">
    <citation type="submission" date="2023-05" db="EMBL/GenBank/DDBJ databases">
        <authorList>
            <person name="Zhang X."/>
        </authorList>
    </citation>
    <scope>NUCLEOTIDE SEQUENCE</scope>
    <source>
        <strain evidence="7">YF14B1</strain>
    </source>
</reference>
<dbReference type="PIRSF" id="PIRSF006278">
    <property type="entry name" value="ACCD_DCysDesulf"/>
    <property type="match status" value="1"/>
</dbReference>
<dbReference type="Proteomes" id="UP001241110">
    <property type="component" value="Unassembled WGS sequence"/>
</dbReference>
<gene>
    <name evidence="7" type="ORF">QNI16_06585</name>
</gene>
<dbReference type="Pfam" id="PF00291">
    <property type="entry name" value="PALP"/>
    <property type="match status" value="1"/>
</dbReference>
<name>A0AAE3QP64_9BACT</name>
<dbReference type="PANTHER" id="PTHR43780">
    <property type="entry name" value="1-AMINOCYCLOPROPANE-1-CARBOXYLATE DEAMINASE-RELATED"/>
    <property type="match status" value="1"/>
</dbReference>
<feature type="modified residue" description="N6-(pyridoxal phosphate)lysine" evidence="5">
    <location>
        <position position="44"/>
    </location>
</feature>
<proteinExistence type="inferred from homology"/>